<name>A0AA89C7T0_PINIB</name>
<protein>
    <submittedName>
        <fullName evidence="2">Uncharacterized protein</fullName>
    </submittedName>
</protein>
<dbReference type="Proteomes" id="UP001186944">
    <property type="component" value="Unassembled WGS sequence"/>
</dbReference>
<dbReference type="AlphaFoldDB" id="A0AA89C7T0"/>
<feature type="transmembrane region" description="Helical" evidence="1">
    <location>
        <begin position="229"/>
        <end position="248"/>
    </location>
</feature>
<evidence type="ECO:0000313" key="2">
    <source>
        <dbReference type="EMBL" id="KAK3098415.1"/>
    </source>
</evidence>
<reference evidence="2" key="1">
    <citation type="submission" date="2019-08" db="EMBL/GenBank/DDBJ databases">
        <title>The improved chromosome-level genome for the pearl oyster Pinctada fucata martensii using PacBio sequencing and Hi-C.</title>
        <authorList>
            <person name="Zheng Z."/>
        </authorList>
    </citation>
    <scope>NUCLEOTIDE SEQUENCE</scope>
    <source>
        <strain evidence="2">ZZ-2019</strain>
        <tissue evidence="2">Adductor muscle</tissue>
    </source>
</reference>
<keyword evidence="3" id="KW-1185">Reference proteome</keyword>
<keyword evidence="1" id="KW-0812">Transmembrane</keyword>
<gene>
    <name evidence="2" type="ORF">FSP39_019264</name>
</gene>
<keyword evidence="1" id="KW-1133">Transmembrane helix</keyword>
<dbReference type="EMBL" id="VSWD01000007">
    <property type="protein sequence ID" value="KAK3098415.1"/>
    <property type="molecule type" value="Genomic_DNA"/>
</dbReference>
<feature type="transmembrane region" description="Helical" evidence="1">
    <location>
        <begin position="147"/>
        <end position="165"/>
    </location>
</feature>
<organism evidence="2 3">
    <name type="scientific">Pinctada imbricata</name>
    <name type="common">Atlantic pearl-oyster</name>
    <name type="synonym">Pinctada martensii</name>
    <dbReference type="NCBI Taxonomy" id="66713"/>
    <lineage>
        <taxon>Eukaryota</taxon>
        <taxon>Metazoa</taxon>
        <taxon>Spiralia</taxon>
        <taxon>Lophotrochozoa</taxon>
        <taxon>Mollusca</taxon>
        <taxon>Bivalvia</taxon>
        <taxon>Autobranchia</taxon>
        <taxon>Pteriomorphia</taxon>
        <taxon>Pterioida</taxon>
        <taxon>Pterioidea</taxon>
        <taxon>Pteriidae</taxon>
        <taxon>Pinctada</taxon>
    </lineage>
</organism>
<proteinExistence type="predicted"/>
<sequence length="382" mass="43364">MARTSSPSGESLALGGEKSTPCIGYAPSHQSLSTPGTCIGHTPTRQVLTTPGIGHTPTRQVLTPTNQLRQRLEQQWKKKVEDGDCISSKTSPTLNMLRMTPGRVNHDKEMLISKHQQARQNADSLSVGGGVSLWPNMDDMRLSCRETLQLAAICFVLFVSVIFFFQRRCDKRLKYFLEELQKFDNHHPIHLTAGQEVFVVSLTRWHSSHMQLLDKVQNSFDVSVLPTTYIMYMAVYVTGMGTLVFYLADNVLSKNKMSPSRIKRWMCLLTVIGTWTVCLSYMLLLAYLVELTIQRNIHTLTEYLGKAINSKLDLQVITSIVEYWRIKCLTPSPTTLSIMGVVYVRDVIFYLQYYLVPVVTVLGTPIFKLVVSIYHIYSIKRD</sequence>
<comment type="caution">
    <text evidence="2">The sequence shown here is derived from an EMBL/GenBank/DDBJ whole genome shotgun (WGS) entry which is preliminary data.</text>
</comment>
<accession>A0AA89C7T0</accession>
<keyword evidence="1" id="KW-0472">Membrane</keyword>
<evidence type="ECO:0000256" key="1">
    <source>
        <dbReference type="SAM" id="Phobius"/>
    </source>
</evidence>
<feature type="transmembrane region" description="Helical" evidence="1">
    <location>
        <begin position="268"/>
        <end position="289"/>
    </location>
</feature>
<evidence type="ECO:0000313" key="3">
    <source>
        <dbReference type="Proteomes" id="UP001186944"/>
    </source>
</evidence>
<feature type="transmembrane region" description="Helical" evidence="1">
    <location>
        <begin position="353"/>
        <end position="377"/>
    </location>
</feature>